<reference evidence="2" key="1">
    <citation type="journal article" date="2013" name="J. Plant Res.">
        <title>Effect of fungi and light on seed germination of three Opuntia species from semiarid lands of central Mexico.</title>
        <authorList>
            <person name="Delgado-Sanchez P."/>
            <person name="Jimenez-Bremont J.F."/>
            <person name="Guerrero-Gonzalez Mde L."/>
            <person name="Flores J."/>
        </authorList>
    </citation>
    <scope>NUCLEOTIDE SEQUENCE</scope>
    <source>
        <tissue evidence="2">Cladode</tissue>
    </source>
</reference>
<evidence type="ECO:0000313" key="2">
    <source>
        <dbReference type="EMBL" id="MBA4660405.1"/>
    </source>
</evidence>
<dbReference type="EMBL" id="GISG01207810">
    <property type="protein sequence ID" value="MBA4660405.1"/>
    <property type="molecule type" value="Transcribed_RNA"/>
</dbReference>
<organism evidence="2">
    <name type="scientific">Opuntia streptacantha</name>
    <name type="common">Prickly pear cactus</name>
    <name type="synonym">Opuntia cardona</name>
    <dbReference type="NCBI Taxonomy" id="393608"/>
    <lineage>
        <taxon>Eukaryota</taxon>
        <taxon>Viridiplantae</taxon>
        <taxon>Streptophyta</taxon>
        <taxon>Embryophyta</taxon>
        <taxon>Tracheophyta</taxon>
        <taxon>Spermatophyta</taxon>
        <taxon>Magnoliopsida</taxon>
        <taxon>eudicotyledons</taxon>
        <taxon>Gunneridae</taxon>
        <taxon>Pentapetalae</taxon>
        <taxon>Caryophyllales</taxon>
        <taxon>Cactineae</taxon>
        <taxon>Cactaceae</taxon>
        <taxon>Opuntioideae</taxon>
        <taxon>Opuntia</taxon>
    </lineage>
</organism>
<evidence type="ECO:0000256" key="1">
    <source>
        <dbReference type="SAM" id="MobiDB-lite"/>
    </source>
</evidence>
<accession>A0A7C9EBK7</accession>
<feature type="region of interest" description="Disordered" evidence="1">
    <location>
        <begin position="67"/>
        <end position="93"/>
    </location>
</feature>
<reference evidence="2" key="2">
    <citation type="submission" date="2020-07" db="EMBL/GenBank/DDBJ databases">
        <authorList>
            <person name="Vera ALvarez R."/>
            <person name="Arias-Moreno D.M."/>
            <person name="Jimenez-Jacinto V."/>
            <person name="Jimenez-Bremont J.F."/>
            <person name="Swaminathan K."/>
            <person name="Moose S.P."/>
            <person name="Guerrero-Gonzalez M.L."/>
            <person name="Marino-Ramirez L."/>
            <person name="Landsman D."/>
            <person name="Rodriguez-Kessler M."/>
            <person name="Delgado-Sanchez P."/>
        </authorList>
    </citation>
    <scope>NUCLEOTIDE SEQUENCE</scope>
    <source>
        <tissue evidence="2">Cladode</tissue>
    </source>
</reference>
<dbReference type="AlphaFoldDB" id="A0A7C9EBK7"/>
<protein>
    <submittedName>
        <fullName evidence="2">Uncharacterized protein</fullName>
    </submittedName>
</protein>
<sequence>MIEPLGNPDEFESTLFIPRCNRLFCNIDALQRLILVTIHDFQLTNNSPIHKGLDLIEALITQVKEQNPKSKSAINSKGKNTTNSGRKQIPQPRSRIINQYADLKY</sequence>
<feature type="compositionally biased region" description="Polar residues" evidence="1">
    <location>
        <begin position="67"/>
        <end position="86"/>
    </location>
</feature>
<name>A0A7C9EBK7_OPUST</name>
<proteinExistence type="predicted"/>